<dbReference type="PANTHER" id="PTHR30604:SF1">
    <property type="entry name" value="DNA UTILIZATION PROTEIN HOFQ"/>
    <property type="match status" value="1"/>
</dbReference>
<proteinExistence type="inferred from homology"/>
<dbReference type="PANTHER" id="PTHR30604">
    <property type="entry name" value="PROTEIN TRANSPORT PROTEIN HOFQ"/>
    <property type="match status" value="1"/>
</dbReference>
<protein>
    <recommendedName>
        <fullName evidence="2">Type II/III secretion system secretin-like domain-containing protein</fullName>
    </recommendedName>
</protein>
<dbReference type="GO" id="GO:0009306">
    <property type="term" value="P:protein secretion"/>
    <property type="evidence" value="ECO:0007669"/>
    <property type="project" value="InterPro"/>
</dbReference>
<dbReference type="InterPro" id="IPR051808">
    <property type="entry name" value="Type_IV_pilus_biogenesis"/>
</dbReference>
<reference evidence="3 4" key="1">
    <citation type="submission" date="2019-03" db="EMBL/GenBank/DDBJ databases">
        <title>Metabolic potential of uncultured bacteria and archaea associated with petroleum seepage in deep-sea sediments.</title>
        <authorList>
            <person name="Dong X."/>
            <person name="Hubert C."/>
        </authorList>
    </citation>
    <scope>NUCLEOTIDE SEQUENCE [LARGE SCALE GENOMIC DNA]</scope>
    <source>
        <strain evidence="3">E29_bin36</strain>
    </source>
</reference>
<feature type="non-terminal residue" evidence="3">
    <location>
        <position position="1"/>
    </location>
</feature>
<comment type="caution">
    <text evidence="3">The sequence shown here is derived from an EMBL/GenBank/DDBJ whole genome shotgun (WGS) entry which is preliminary data.</text>
</comment>
<dbReference type="Pfam" id="PF00263">
    <property type="entry name" value="Secretin"/>
    <property type="match status" value="1"/>
</dbReference>
<accession>A0A523XIN7</accession>
<name>A0A523XIN7_UNCT6</name>
<gene>
    <name evidence="3" type="ORF">E3J38_07570</name>
</gene>
<dbReference type="Proteomes" id="UP000315534">
    <property type="component" value="Unassembled WGS sequence"/>
</dbReference>
<dbReference type="AlphaFoldDB" id="A0A523XIN7"/>
<organism evidence="3 4">
    <name type="scientific">candidate division TA06 bacterium</name>
    <dbReference type="NCBI Taxonomy" id="2250710"/>
    <lineage>
        <taxon>Bacteria</taxon>
        <taxon>Bacteria division TA06</taxon>
    </lineage>
</organism>
<comment type="similarity">
    <text evidence="1">Belongs to the bacterial secretin family.</text>
</comment>
<sequence length="94" mass="10403">LDIHAELSNVSETSVLQRAPIITTSEATTRQLVKDGETVVLGGFIRESESTSESGIPILRSIPLLGNLFKSTSKAVTRREIIFFITPHILRRIE</sequence>
<evidence type="ECO:0000313" key="4">
    <source>
        <dbReference type="Proteomes" id="UP000315534"/>
    </source>
</evidence>
<evidence type="ECO:0000313" key="3">
    <source>
        <dbReference type="EMBL" id="TET79156.1"/>
    </source>
</evidence>
<dbReference type="InterPro" id="IPR004846">
    <property type="entry name" value="T2SS/T3SS_dom"/>
</dbReference>
<evidence type="ECO:0000256" key="1">
    <source>
        <dbReference type="RuleBase" id="RU004003"/>
    </source>
</evidence>
<dbReference type="EMBL" id="SOIP01000438">
    <property type="protein sequence ID" value="TET79156.1"/>
    <property type="molecule type" value="Genomic_DNA"/>
</dbReference>
<feature type="domain" description="Type II/III secretion system secretin-like" evidence="2">
    <location>
        <begin position="1"/>
        <end position="91"/>
    </location>
</feature>
<evidence type="ECO:0000259" key="2">
    <source>
        <dbReference type="Pfam" id="PF00263"/>
    </source>
</evidence>